<feature type="transmembrane region" description="Helical" evidence="2">
    <location>
        <begin position="63"/>
        <end position="88"/>
    </location>
</feature>
<dbReference type="InterPro" id="IPR006037">
    <property type="entry name" value="RCK_C"/>
</dbReference>
<dbReference type="AlphaFoldDB" id="A0A662DAL2"/>
<sequence>MRITLHWKLFAALIIVVAIFITGTAGYVYIEGWSVFDSLYMTAITLTSVGYQEVHPLSRAGRVFTIFLVICGYGMLAVMIGLVSTFLIEAEFTELRRFKKMKKRLQKLENHYIICGGGRIGERVAEEFARAKVPFALIEKDEERVNYLLEKYPGIICIKGDATEEGVLKKAKIEKAKGILTTFPSDADNLFVVISARAINPMLRTISRAAEEETQRKLTTAGADAVILPNLTGALRMASLAIRPNVVSFLDVMCGTGEFTLNLEEVEIPPSSWLIGKTLGEAKIPNKTGLIVIAIKKRGTDIFKFNPLSTEKLDPRDILIVLGSGEQIKKLKRYAREKEAI</sequence>
<dbReference type="GO" id="GO:0005886">
    <property type="term" value="C:plasma membrane"/>
    <property type="evidence" value="ECO:0007669"/>
    <property type="project" value="UniProtKB-SubCell"/>
</dbReference>
<dbReference type="InterPro" id="IPR036291">
    <property type="entry name" value="NAD(P)-bd_dom_sf"/>
</dbReference>
<evidence type="ECO:0000256" key="1">
    <source>
        <dbReference type="ARBA" id="ARBA00004651"/>
    </source>
</evidence>
<dbReference type="Gene3D" id="3.30.70.1450">
    <property type="entry name" value="Regulator of K+ conductance, C-terminal domain"/>
    <property type="match status" value="1"/>
</dbReference>
<dbReference type="InterPro" id="IPR003148">
    <property type="entry name" value="RCK_N"/>
</dbReference>
<dbReference type="InterPro" id="IPR050721">
    <property type="entry name" value="Trk_Ktr_HKT_K-transport"/>
</dbReference>
<keyword evidence="5" id="KW-0813">Transport</keyword>
<dbReference type="Pfam" id="PF02080">
    <property type="entry name" value="TrkA_C"/>
    <property type="match status" value="1"/>
</dbReference>
<feature type="transmembrane region" description="Helical" evidence="2">
    <location>
        <begin position="9"/>
        <end position="30"/>
    </location>
</feature>
<evidence type="ECO:0000259" key="3">
    <source>
        <dbReference type="PROSITE" id="PS51201"/>
    </source>
</evidence>
<reference evidence="5 6" key="1">
    <citation type="submission" date="2018-06" db="EMBL/GenBank/DDBJ databases">
        <title>Extensive metabolic versatility and redundancy in microbially diverse, dynamic hydrothermal sediments.</title>
        <authorList>
            <person name="Dombrowski N."/>
            <person name="Teske A."/>
            <person name="Baker B.J."/>
        </authorList>
    </citation>
    <scope>NUCLEOTIDE SEQUENCE [LARGE SCALE GENOMIC DNA]</scope>
    <source>
        <strain evidence="5">B3_G15</strain>
    </source>
</reference>
<organism evidence="5 6">
    <name type="scientific">Aerophobetes bacterium</name>
    <dbReference type="NCBI Taxonomy" id="2030807"/>
    <lineage>
        <taxon>Bacteria</taxon>
        <taxon>Candidatus Aerophobota</taxon>
    </lineage>
</organism>
<dbReference type="InterPro" id="IPR013099">
    <property type="entry name" value="K_chnl_dom"/>
</dbReference>
<gene>
    <name evidence="5" type="ORF">DRJ04_06075</name>
</gene>
<evidence type="ECO:0000313" key="6">
    <source>
        <dbReference type="Proteomes" id="UP000280417"/>
    </source>
</evidence>
<proteinExistence type="predicted"/>
<comment type="subcellular location">
    <subcellularLocation>
        <location evidence="1">Cell membrane</location>
        <topology evidence="1">Multi-pass membrane protein</topology>
    </subcellularLocation>
</comment>
<keyword evidence="2" id="KW-1133">Transmembrane helix</keyword>
<dbReference type="InterPro" id="IPR036721">
    <property type="entry name" value="RCK_C_sf"/>
</dbReference>
<dbReference type="SUPFAM" id="SSF116726">
    <property type="entry name" value="TrkA C-terminal domain-like"/>
    <property type="match status" value="1"/>
</dbReference>
<keyword evidence="2" id="KW-0472">Membrane</keyword>
<evidence type="ECO:0000313" key="5">
    <source>
        <dbReference type="EMBL" id="RLE12505.1"/>
    </source>
</evidence>
<dbReference type="PROSITE" id="PS51202">
    <property type="entry name" value="RCK_C"/>
    <property type="match status" value="1"/>
</dbReference>
<dbReference type="Proteomes" id="UP000280417">
    <property type="component" value="Unassembled WGS sequence"/>
</dbReference>
<dbReference type="SUPFAM" id="SSF51735">
    <property type="entry name" value="NAD(P)-binding Rossmann-fold domains"/>
    <property type="match status" value="1"/>
</dbReference>
<dbReference type="Pfam" id="PF02254">
    <property type="entry name" value="TrkA_N"/>
    <property type="match status" value="1"/>
</dbReference>
<comment type="caution">
    <text evidence="5">The sequence shown here is derived from an EMBL/GenBank/DDBJ whole genome shotgun (WGS) entry which is preliminary data.</text>
</comment>
<dbReference type="Gene3D" id="3.40.50.720">
    <property type="entry name" value="NAD(P)-binding Rossmann-like Domain"/>
    <property type="match status" value="1"/>
</dbReference>
<feature type="domain" description="RCK N-terminal" evidence="3">
    <location>
        <begin position="109"/>
        <end position="228"/>
    </location>
</feature>
<dbReference type="Pfam" id="PF07885">
    <property type="entry name" value="Ion_trans_2"/>
    <property type="match status" value="1"/>
</dbReference>
<dbReference type="PROSITE" id="PS51201">
    <property type="entry name" value="RCK_N"/>
    <property type="match status" value="1"/>
</dbReference>
<protein>
    <submittedName>
        <fullName evidence="5">Potassium channel protein</fullName>
    </submittedName>
</protein>
<dbReference type="EMBL" id="QMQA01000159">
    <property type="protein sequence ID" value="RLE12505.1"/>
    <property type="molecule type" value="Genomic_DNA"/>
</dbReference>
<keyword evidence="5" id="KW-0406">Ion transport</keyword>
<dbReference type="GO" id="GO:0006813">
    <property type="term" value="P:potassium ion transport"/>
    <property type="evidence" value="ECO:0007669"/>
    <property type="project" value="InterPro"/>
</dbReference>
<dbReference type="SUPFAM" id="SSF81324">
    <property type="entry name" value="Voltage-gated potassium channels"/>
    <property type="match status" value="1"/>
</dbReference>
<feature type="domain" description="RCK C-terminal" evidence="4">
    <location>
        <begin position="250"/>
        <end position="337"/>
    </location>
</feature>
<dbReference type="Gene3D" id="1.10.287.70">
    <property type="match status" value="1"/>
</dbReference>
<dbReference type="PANTHER" id="PTHR43833:SF9">
    <property type="entry name" value="POTASSIUM CHANNEL PROTEIN YUGO-RELATED"/>
    <property type="match status" value="1"/>
</dbReference>
<evidence type="ECO:0000259" key="4">
    <source>
        <dbReference type="PROSITE" id="PS51202"/>
    </source>
</evidence>
<dbReference type="PANTHER" id="PTHR43833">
    <property type="entry name" value="POTASSIUM CHANNEL PROTEIN 2-RELATED-RELATED"/>
    <property type="match status" value="1"/>
</dbReference>
<keyword evidence="2" id="KW-0812">Transmembrane</keyword>
<accession>A0A662DAL2</accession>
<name>A0A662DAL2_UNCAE</name>
<keyword evidence="5" id="KW-0407">Ion channel</keyword>
<evidence type="ECO:0000256" key="2">
    <source>
        <dbReference type="SAM" id="Phobius"/>
    </source>
</evidence>
<dbReference type="GO" id="GO:0008324">
    <property type="term" value="F:monoatomic cation transmembrane transporter activity"/>
    <property type="evidence" value="ECO:0007669"/>
    <property type="project" value="InterPro"/>
</dbReference>